<dbReference type="Proteomes" id="UP000266673">
    <property type="component" value="Unassembled WGS sequence"/>
</dbReference>
<organism evidence="1 2">
    <name type="scientific">Gigaspora rosea</name>
    <dbReference type="NCBI Taxonomy" id="44941"/>
    <lineage>
        <taxon>Eukaryota</taxon>
        <taxon>Fungi</taxon>
        <taxon>Fungi incertae sedis</taxon>
        <taxon>Mucoromycota</taxon>
        <taxon>Glomeromycotina</taxon>
        <taxon>Glomeromycetes</taxon>
        <taxon>Diversisporales</taxon>
        <taxon>Gigasporaceae</taxon>
        <taxon>Gigaspora</taxon>
    </lineage>
</organism>
<dbReference type="AlphaFoldDB" id="A0A397UU50"/>
<proteinExistence type="predicted"/>
<evidence type="ECO:0000313" key="2">
    <source>
        <dbReference type="Proteomes" id="UP000266673"/>
    </source>
</evidence>
<name>A0A397UU50_9GLOM</name>
<gene>
    <name evidence="1" type="ORF">C2G38_2248641</name>
</gene>
<sequence length="159" mass="19531">MNFLDYELRFFDESPSTDMCNWCCMKKDECPCPEYGKTFGYKKKRPGKWLPENNRITEKEGDDEYGEWKNSWDWESTYHKNYKWCELCYKAKLYSKCTSHNSYDCRYRKKEPFVKKVKCSFCSKLYFPIHHDEGFLCLKSLPNNDPRRWNPNWYKYDNN</sequence>
<protein>
    <submittedName>
        <fullName evidence="1">Uncharacterized protein</fullName>
    </submittedName>
</protein>
<dbReference type="EMBL" id="QKWP01000891">
    <property type="protein sequence ID" value="RIB13780.1"/>
    <property type="molecule type" value="Genomic_DNA"/>
</dbReference>
<keyword evidence="2" id="KW-1185">Reference proteome</keyword>
<reference evidence="1 2" key="1">
    <citation type="submission" date="2018-06" db="EMBL/GenBank/DDBJ databases">
        <title>Comparative genomics reveals the genomic features of Rhizophagus irregularis, R. cerebriforme, R. diaphanum and Gigaspora rosea, and their symbiotic lifestyle signature.</title>
        <authorList>
            <person name="Morin E."/>
            <person name="San Clemente H."/>
            <person name="Chen E.C.H."/>
            <person name="De La Providencia I."/>
            <person name="Hainaut M."/>
            <person name="Kuo A."/>
            <person name="Kohler A."/>
            <person name="Murat C."/>
            <person name="Tang N."/>
            <person name="Roy S."/>
            <person name="Loubradou J."/>
            <person name="Henrissat B."/>
            <person name="Grigoriev I.V."/>
            <person name="Corradi N."/>
            <person name="Roux C."/>
            <person name="Martin F.M."/>
        </authorList>
    </citation>
    <scope>NUCLEOTIDE SEQUENCE [LARGE SCALE GENOMIC DNA]</scope>
    <source>
        <strain evidence="1 2">DAOM 194757</strain>
    </source>
</reference>
<comment type="caution">
    <text evidence="1">The sequence shown here is derived from an EMBL/GenBank/DDBJ whole genome shotgun (WGS) entry which is preliminary data.</text>
</comment>
<dbReference type="OrthoDB" id="2464090at2759"/>
<accession>A0A397UU50</accession>
<evidence type="ECO:0000313" key="1">
    <source>
        <dbReference type="EMBL" id="RIB13780.1"/>
    </source>
</evidence>